<keyword evidence="12" id="KW-0234">DNA repair</keyword>
<evidence type="ECO:0000256" key="12">
    <source>
        <dbReference type="ARBA" id="ARBA00023204"/>
    </source>
</evidence>
<dbReference type="InterPro" id="IPR029119">
    <property type="entry name" value="MutY_C"/>
</dbReference>
<dbReference type="InterPro" id="IPR003265">
    <property type="entry name" value="HhH-GPD_domain"/>
</dbReference>
<dbReference type="Pfam" id="PF14815">
    <property type="entry name" value="NUDIX_4"/>
    <property type="match status" value="1"/>
</dbReference>
<keyword evidence="6" id="KW-0004">4Fe-4S</keyword>
<reference evidence="16" key="1">
    <citation type="submission" date="2021-10" db="EMBL/GenBank/DDBJ databases">
        <title>Anaerobic single-cell dispensing facilitates the cultivation of human gut bacteria.</title>
        <authorList>
            <person name="Afrizal A."/>
        </authorList>
    </citation>
    <scope>NUCLEOTIDE SEQUENCE</scope>
    <source>
        <strain evidence="16">CLA-AA-H272</strain>
    </source>
</reference>
<dbReference type="GO" id="GO:0006284">
    <property type="term" value="P:base-excision repair"/>
    <property type="evidence" value="ECO:0007669"/>
    <property type="project" value="UniProtKB-UniRule"/>
</dbReference>
<keyword evidence="9" id="KW-0378">Hydrolase</keyword>
<dbReference type="Gene3D" id="3.90.79.10">
    <property type="entry name" value="Nucleoside Triphosphate Pyrophosphohydrolase"/>
    <property type="match status" value="1"/>
</dbReference>
<dbReference type="Pfam" id="PF00633">
    <property type="entry name" value="HHH"/>
    <property type="match status" value="1"/>
</dbReference>
<dbReference type="GO" id="GO:0035485">
    <property type="term" value="F:adenine/guanine mispair binding"/>
    <property type="evidence" value="ECO:0007669"/>
    <property type="project" value="TreeGrafter"/>
</dbReference>
<dbReference type="EMBL" id="JAJEPW010000069">
    <property type="protein sequence ID" value="MCC2130763.1"/>
    <property type="molecule type" value="Genomic_DNA"/>
</dbReference>
<protein>
    <recommendedName>
        <fullName evidence="5 14">Adenine DNA glycosylase</fullName>
        <ecNumber evidence="4 14">3.2.2.31</ecNumber>
    </recommendedName>
</protein>
<dbReference type="CDD" id="cd00056">
    <property type="entry name" value="ENDO3c"/>
    <property type="match status" value="1"/>
</dbReference>
<evidence type="ECO:0000256" key="13">
    <source>
        <dbReference type="ARBA" id="ARBA00023295"/>
    </source>
</evidence>
<sequence>MDEMENRLARLPGALLPWYRENRRVLPWREEVSAYRTWVSEIMLQQTRVAAVIPYFQRFMAAYPTVEDLAACDEGELMRLWAGLGYYSRARNLRRAARVIAEEYGGAFPRTYQELMELPGVGDYTAGAILSIAFGEPVPAVDGNVLRVAARVGGCELDILDSKNRRQFRRRMEAVMPRQEPGAFNQALMDLGAGICLPGGGPLCDTCPAADFCAAREQGRQRELPVRAPKKEKRLEEKTVFLLLGPEGTALRQRPDTGLLAGLWEYPHVPGRLTEEQAARQLRQWGLTPRAWLRQMDARHIFTHIRWEMTGYLVQVEGLGPADWLWADEARRQRLAIPSAFDQFTRALPAEGD</sequence>
<dbReference type="GO" id="GO:0046872">
    <property type="term" value="F:metal ion binding"/>
    <property type="evidence" value="ECO:0007669"/>
    <property type="project" value="UniProtKB-UniRule"/>
</dbReference>
<evidence type="ECO:0000256" key="7">
    <source>
        <dbReference type="ARBA" id="ARBA00022723"/>
    </source>
</evidence>
<dbReference type="PROSITE" id="PS01155">
    <property type="entry name" value="ENDONUCLEASE_III_2"/>
    <property type="match status" value="1"/>
</dbReference>
<dbReference type="InterPro" id="IPR023170">
    <property type="entry name" value="HhH_base_excis_C"/>
</dbReference>
<keyword evidence="8 14" id="KW-0227">DNA damage</keyword>
<dbReference type="PANTHER" id="PTHR42944:SF1">
    <property type="entry name" value="ADENINE DNA GLYCOSYLASE"/>
    <property type="match status" value="1"/>
</dbReference>
<comment type="catalytic activity">
    <reaction evidence="1 14">
        <text>Hydrolyzes free adenine bases from 7,8-dihydro-8-oxoguanine:adenine mismatched double-stranded DNA, leaving an apurinic site.</text>
        <dbReference type="EC" id="3.2.2.31"/>
    </reaction>
</comment>
<dbReference type="InterPro" id="IPR044298">
    <property type="entry name" value="MIG/MutY"/>
</dbReference>
<keyword evidence="10 14" id="KW-0408">Iron</keyword>
<evidence type="ECO:0000256" key="10">
    <source>
        <dbReference type="ARBA" id="ARBA00023004"/>
    </source>
</evidence>
<evidence type="ECO:0000256" key="2">
    <source>
        <dbReference type="ARBA" id="ARBA00002933"/>
    </source>
</evidence>
<comment type="caution">
    <text evidence="16">The sequence shown here is derived from an EMBL/GenBank/DDBJ whole genome shotgun (WGS) entry which is preliminary data.</text>
</comment>
<keyword evidence="7" id="KW-0479">Metal-binding</keyword>
<evidence type="ECO:0000313" key="16">
    <source>
        <dbReference type="EMBL" id="MCC2130763.1"/>
    </source>
</evidence>
<dbReference type="GO" id="GO:0000701">
    <property type="term" value="F:purine-specific mismatch base pair DNA N-glycosylase activity"/>
    <property type="evidence" value="ECO:0007669"/>
    <property type="project" value="UniProtKB-EC"/>
</dbReference>
<dbReference type="Gene3D" id="1.10.1670.10">
    <property type="entry name" value="Helix-hairpin-Helix base-excision DNA repair enzymes (C-terminal)"/>
    <property type="match status" value="1"/>
</dbReference>
<proteinExistence type="inferred from homology"/>
<evidence type="ECO:0000256" key="3">
    <source>
        <dbReference type="ARBA" id="ARBA00008343"/>
    </source>
</evidence>
<evidence type="ECO:0000259" key="15">
    <source>
        <dbReference type="SMART" id="SM00478"/>
    </source>
</evidence>
<dbReference type="EC" id="3.2.2.31" evidence="4 14"/>
<name>A0AAE3AIR3_9FIRM</name>
<dbReference type="NCBIfam" id="TIGR01084">
    <property type="entry name" value="mutY"/>
    <property type="match status" value="1"/>
</dbReference>
<dbReference type="PANTHER" id="PTHR42944">
    <property type="entry name" value="ADENINE DNA GLYCOSYLASE"/>
    <property type="match status" value="1"/>
</dbReference>
<dbReference type="InterPro" id="IPR011257">
    <property type="entry name" value="DNA_glycosylase"/>
</dbReference>
<keyword evidence="13 14" id="KW-0326">Glycosidase</keyword>
<accession>A0AAE3AIR3</accession>
<dbReference type="InterPro" id="IPR004036">
    <property type="entry name" value="Endonuclease-III-like_CS2"/>
</dbReference>
<evidence type="ECO:0000256" key="6">
    <source>
        <dbReference type="ARBA" id="ARBA00022485"/>
    </source>
</evidence>
<dbReference type="Gene3D" id="1.10.340.30">
    <property type="entry name" value="Hypothetical protein, domain 2"/>
    <property type="match status" value="1"/>
</dbReference>
<evidence type="ECO:0000313" key="17">
    <source>
        <dbReference type="Proteomes" id="UP001199319"/>
    </source>
</evidence>
<evidence type="ECO:0000256" key="4">
    <source>
        <dbReference type="ARBA" id="ARBA00012045"/>
    </source>
</evidence>
<dbReference type="FunFam" id="1.10.340.30:FF:000002">
    <property type="entry name" value="Adenine DNA glycosylase"/>
    <property type="match status" value="1"/>
</dbReference>
<evidence type="ECO:0000256" key="8">
    <source>
        <dbReference type="ARBA" id="ARBA00022763"/>
    </source>
</evidence>
<organism evidence="16 17">
    <name type="scientific">Brotocaccenecus cirricatena</name>
    <dbReference type="NCBI Taxonomy" id="3064195"/>
    <lineage>
        <taxon>Bacteria</taxon>
        <taxon>Bacillati</taxon>
        <taxon>Bacillota</taxon>
        <taxon>Clostridia</taxon>
        <taxon>Eubacteriales</taxon>
        <taxon>Oscillospiraceae</taxon>
        <taxon>Brotocaccenecus</taxon>
    </lineage>
</organism>
<evidence type="ECO:0000256" key="9">
    <source>
        <dbReference type="ARBA" id="ARBA00022801"/>
    </source>
</evidence>
<evidence type="ECO:0000256" key="11">
    <source>
        <dbReference type="ARBA" id="ARBA00023014"/>
    </source>
</evidence>
<dbReference type="SUPFAM" id="SSF48150">
    <property type="entry name" value="DNA-glycosylase"/>
    <property type="match status" value="1"/>
</dbReference>
<dbReference type="InterPro" id="IPR005760">
    <property type="entry name" value="A/G_AdeGlyc_MutY"/>
</dbReference>
<comment type="similarity">
    <text evidence="3 14">Belongs to the Nth/MutY family.</text>
</comment>
<dbReference type="InterPro" id="IPR000445">
    <property type="entry name" value="HhH_motif"/>
</dbReference>
<comment type="cofactor">
    <cofactor evidence="14">
        <name>[4Fe-4S] cluster</name>
        <dbReference type="ChEBI" id="CHEBI:49883"/>
    </cofactor>
    <text evidence="14">Binds 1 [4Fe-4S] cluster.</text>
</comment>
<dbReference type="CDD" id="cd03431">
    <property type="entry name" value="NUDIX_DNA_Glycosylase_C-MutY"/>
    <property type="match status" value="1"/>
</dbReference>
<dbReference type="SUPFAM" id="SSF55811">
    <property type="entry name" value="Nudix"/>
    <property type="match status" value="1"/>
</dbReference>
<comment type="function">
    <text evidence="2">Adenine glycosylase active on G-A mispairs. MutY also corrects error-prone DNA synthesis past GO lesions which are due to the oxidatively damaged form of guanine: 7,8-dihydro-8-oxoguanine (8-oxo-dGTP).</text>
</comment>
<dbReference type="GO" id="GO:0051539">
    <property type="term" value="F:4 iron, 4 sulfur cluster binding"/>
    <property type="evidence" value="ECO:0007669"/>
    <property type="project" value="UniProtKB-UniRule"/>
</dbReference>
<dbReference type="InterPro" id="IPR015797">
    <property type="entry name" value="NUDIX_hydrolase-like_dom_sf"/>
</dbReference>
<dbReference type="GO" id="GO:0006298">
    <property type="term" value="P:mismatch repair"/>
    <property type="evidence" value="ECO:0007669"/>
    <property type="project" value="TreeGrafter"/>
</dbReference>
<dbReference type="AlphaFoldDB" id="A0AAE3AIR3"/>
<dbReference type="GO" id="GO:0034039">
    <property type="term" value="F:8-oxo-7,8-dihydroguanine DNA N-glycosylase activity"/>
    <property type="evidence" value="ECO:0007669"/>
    <property type="project" value="TreeGrafter"/>
</dbReference>
<keyword evidence="17" id="KW-1185">Reference proteome</keyword>
<feature type="domain" description="HhH-GPD" evidence="15">
    <location>
        <begin position="43"/>
        <end position="194"/>
    </location>
</feature>
<evidence type="ECO:0000256" key="5">
    <source>
        <dbReference type="ARBA" id="ARBA00022023"/>
    </source>
</evidence>
<gene>
    <name evidence="16" type="primary">mutY</name>
    <name evidence="16" type="ORF">LKD37_14825</name>
</gene>
<evidence type="ECO:0000256" key="14">
    <source>
        <dbReference type="RuleBase" id="RU365096"/>
    </source>
</evidence>
<evidence type="ECO:0000256" key="1">
    <source>
        <dbReference type="ARBA" id="ARBA00000843"/>
    </source>
</evidence>
<dbReference type="Pfam" id="PF00730">
    <property type="entry name" value="HhH-GPD"/>
    <property type="match status" value="1"/>
</dbReference>
<dbReference type="SMART" id="SM00478">
    <property type="entry name" value="ENDO3c"/>
    <property type="match status" value="1"/>
</dbReference>
<dbReference type="Proteomes" id="UP001199319">
    <property type="component" value="Unassembled WGS sequence"/>
</dbReference>
<dbReference type="RefSeq" id="WP_302929903.1">
    <property type="nucleotide sequence ID" value="NZ_JAJEPW010000069.1"/>
</dbReference>
<dbReference type="GO" id="GO:0032357">
    <property type="term" value="F:oxidized purine DNA binding"/>
    <property type="evidence" value="ECO:0007669"/>
    <property type="project" value="TreeGrafter"/>
</dbReference>
<keyword evidence="11" id="KW-0411">Iron-sulfur</keyword>